<evidence type="ECO:0000313" key="6">
    <source>
        <dbReference type="EMBL" id="KAK8870847.1"/>
    </source>
</evidence>
<feature type="domain" description="K Homology" evidence="5">
    <location>
        <begin position="124"/>
        <end position="206"/>
    </location>
</feature>
<reference evidence="6 7" key="1">
    <citation type="submission" date="2024-04" db="EMBL/GenBank/DDBJ databases">
        <title>Tritrichomonas musculus Genome.</title>
        <authorList>
            <person name="Alves-Ferreira E."/>
            <person name="Grigg M."/>
            <person name="Lorenzi H."/>
            <person name="Galac M."/>
        </authorList>
    </citation>
    <scope>NUCLEOTIDE SEQUENCE [LARGE SCALE GENOMIC DNA]</scope>
    <source>
        <strain evidence="6 7">EAF2021</strain>
    </source>
</reference>
<keyword evidence="1 4" id="KW-0863">Zinc-finger</keyword>
<dbReference type="InterPro" id="IPR045071">
    <property type="entry name" value="BBP-like"/>
</dbReference>
<keyword evidence="7" id="KW-1185">Reference proteome</keyword>
<keyword evidence="4" id="KW-0479">Metal-binding</keyword>
<dbReference type="PANTHER" id="PTHR11208">
    <property type="entry name" value="RNA-BINDING PROTEIN RELATED"/>
    <property type="match status" value="1"/>
</dbReference>
<keyword evidence="4" id="KW-0747">Spliceosome</keyword>
<dbReference type="Proteomes" id="UP001470230">
    <property type="component" value="Unassembled WGS sequence"/>
</dbReference>
<dbReference type="EMBL" id="JAPFFF010000014">
    <property type="protein sequence ID" value="KAK8870847.1"/>
    <property type="molecule type" value="Genomic_DNA"/>
</dbReference>
<keyword evidence="4" id="KW-0508">mRNA splicing</keyword>
<dbReference type="Pfam" id="PF22675">
    <property type="entry name" value="KH-I_KHDC4-BBP"/>
    <property type="match status" value="1"/>
</dbReference>
<keyword evidence="4" id="KW-0507">mRNA processing</keyword>
<dbReference type="Gene3D" id="3.30.1370.10">
    <property type="entry name" value="K Homology domain, type 1"/>
    <property type="match status" value="1"/>
</dbReference>
<organism evidence="6 7">
    <name type="scientific">Tritrichomonas musculus</name>
    <dbReference type="NCBI Taxonomy" id="1915356"/>
    <lineage>
        <taxon>Eukaryota</taxon>
        <taxon>Metamonada</taxon>
        <taxon>Parabasalia</taxon>
        <taxon>Tritrichomonadida</taxon>
        <taxon>Tritrichomonadidae</taxon>
        <taxon>Tritrichomonas</taxon>
    </lineage>
</organism>
<dbReference type="InterPro" id="IPR032570">
    <property type="entry name" value="SF1-HH"/>
</dbReference>
<dbReference type="Pfam" id="PF16275">
    <property type="entry name" value="SF1-HH"/>
    <property type="match status" value="1"/>
</dbReference>
<evidence type="ECO:0000313" key="7">
    <source>
        <dbReference type="Proteomes" id="UP001470230"/>
    </source>
</evidence>
<dbReference type="InterPro" id="IPR055256">
    <property type="entry name" value="KH_1_KHDC4/BBP-like"/>
</dbReference>
<evidence type="ECO:0000256" key="2">
    <source>
        <dbReference type="ARBA" id="ARBA00022833"/>
    </source>
</evidence>
<comment type="subcellular location">
    <subcellularLocation>
        <location evidence="4">Nucleus</location>
    </subcellularLocation>
</comment>
<comment type="function">
    <text evidence="4">Necessary for the splicing of pre-mRNA. Has a role in the recognition of the branch site (5'-UACUAAC-3'), the pyrimidine tract and the 3'-splice site at the 3'-end of introns.</text>
</comment>
<evidence type="ECO:0000256" key="1">
    <source>
        <dbReference type="ARBA" id="ARBA00022771"/>
    </source>
</evidence>
<sequence length="322" mass="36642">MKKQSIPKWNKRGEHINILNIPCILPPNTKAPVLHSILLRSRYEEIQYLLAHLEQETPNIIKFDSSLSNSNTFTYNSEGYRNDNNRNQIRARDSLFIERKNLINSIDAIYPSFRVPGAIRISYVKCKRKFYINNPNLIGLILGPRGGSLKQMENELGVHVSIRGKGSNPNPKAESNQDQDQLHALIESDTESKIDECIKRLEQLLIPIPDSENERKKQQLSELARLRGHVSTSSLLDEENQNSALIKKQKNPPWINDLLNIDDTDELIKEVADQVVADIDSGIVPEDTTSNIFDKYKINLDRMDLSLLVPEPTVPGLDEVCE</sequence>
<dbReference type="InterPro" id="IPR004087">
    <property type="entry name" value="KH_dom"/>
</dbReference>
<keyword evidence="2 4" id="KW-0862">Zinc</keyword>
<keyword evidence="4" id="KW-0539">Nucleus</keyword>
<name>A0ABR2J0V9_9EUKA</name>
<comment type="caution">
    <text evidence="6">The sequence shown here is derived from an EMBL/GenBank/DDBJ whole genome shotgun (WGS) entry which is preliminary data.</text>
</comment>
<evidence type="ECO:0000259" key="5">
    <source>
        <dbReference type="SMART" id="SM00322"/>
    </source>
</evidence>
<dbReference type="PANTHER" id="PTHR11208:SF45">
    <property type="entry name" value="SPLICING FACTOR 1"/>
    <property type="match status" value="1"/>
</dbReference>
<evidence type="ECO:0000256" key="3">
    <source>
        <dbReference type="ARBA" id="ARBA00022884"/>
    </source>
</evidence>
<comment type="similarity">
    <text evidence="4">Belongs to the BBP/SF1 family.</text>
</comment>
<dbReference type="InterPro" id="IPR036612">
    <property type="entry name" value="KH_dom_type_1_sf"/>
</dbReference>
<protein>
    <recommendedName>
        <fullName evidence="4">Branchpoint-bridging protein</fullName>
    </recommendedName>
</protein>
<proteinExistence type="inferred from homology"/>
<accession>A0ABR2J0V9</accession>
<dbReference type="SMART" id="SM00322">
    <property type="entry name" value="KH"/>
    <property type="match status" value="1"/>
</dbReference>
<evidence type="ECO:0000256" key="4">
    <source>
        <dbReference type="RuleBase" id="RU367126"/>
    </source>
</evidence>
<keyword evidence="3" id="KW-0694">RNA-binding</keyword>
<dbReference type="SUPFAM" id="SSF54791">
    <property type="entry name" value="Eukaryotic type KH-domain (KH-domain type I)"/>
    <property type="match status" value="1"/>
</dbReference>
<gene>
    <name evidence="6" type="ORF">M9Y10_008745</name>
</gene>